<dbReference type="InterPro" id="IPR036249">
    <property type="entry name" value="Thioredoxin-like_sf"/>
</dbReference>
<sequence>MPLPQPIDEHDHVAGPFDAPLELVMYGDFQCPYCVAAQSIVRRVRERLEGRLRFVFRHLPLTEVHPDAERAAEAAEAASLQGSFWEMHDALYASGGKLSDTDLLALADRIGLDTERFSADLATGAPAERVARDNEAARAAGIASTPAFFVNGRRHEEAFDARSLVEALTSDSPDGD</sequence>
<evidence type="ECO:0000313" key="3">
    <source>
        <dbReference type="EMBL" id="MDA0180845.1"/>
    </source>
</evidence>
<dbReference type="InterPro" id="IPR012336">
    <property type="entry name" value="Thioredoxin-like_fold"/>
</dbReference>
<name>A0A9X3SB08_9ACTN</name>
<protein>
    <submittedName>
        <fullName evidence="3">DsbA family protein</fullName>
    </submittedName>
</protein>
<dbReference type="PANTHER" id="PTHR13887">
    <property type="entry name" value="GLUTATHIONE S-TRANSFERASE KAPPA"/>
    <property type="match status" value="1"/>
</dbReference>
<keyword evidence="4" id="KW-1185">Reference proteome</keyword>
<dbReference type="AlphaFoldDB" id="A0A9X3SB08"/>
<proteinExistence type="inferred from homology"/>
<accession>A0A9X3SB08</accession>
<dbReference type="Gene3D" id="3.40.30.10">
    <property type="entry name" value="Glutaredoxin"/>
    <property type="match status" value="1"/>
</dbReference>
<dbReference type="RefSeq" id="WP_270025154.1">
    <property type="nucleotide sequence ID" value="NZ_JAPDDP010000016.1"/>
</dbReference>
<dbReference type="InterPro" id="IPR013766">
    <property type="entry name" value="Thioredoxin_domain"/>
</dbReference>
<comment type="similarity">
    <text evidence="1">Belongs to the thioredoxin family. DsbA subfamily.</text>
</comment>
<dbReference type="Proteomes" id="UP001147653">
    <property type="component" value="Unassembled WGS sequence"/>
</dbReference>
<dbReference type="Pfam" id="PF13462">
    <property type="entry name" value="Thioredoxin_4"/>
    <property type="match status" value="1"/>
</dbReference>
<dbReference type="PANTHER" id="PTHR13887:SF55">
    <property type="entry name" value="SLR0313 PROTEIN"/>
    <property type="match status" value="1"/>
</dbReference>
<reference evidence="3" key="1">
    <citation type="submission" date="2022-10" db="EMBL/GenBank/DDBJ databases">
        <title>The WGS of Solirubrobacter phytolaccae KCTC 29190.</title>
        <authorList>
            <person name="Jiang Z."/>
        </authorList>
    </citation>
    <scope>NUCLEOTIDE SEQUENCE</scope>
    <source>
        <strain evidence="3">KCTC 29190</strain>
    </source>
</reference>
<feature type="domain" description="Thioredoxin" evidence="2">
    <location>
        <begin position="1"/>
        <end position="170"/>
    </location>
</feature>
<dbReference type="PROSITE" id="PS00195">
    <property type="entry name" value="GLUTAREDOXIN_1"/>
    <property type="match status" value="1"/>
</dbReference>
<dbReference type="SUPFAM" id="SSF52833">
    <property type="entry name" value="Thioredoxin-like"/>
    <property type="match status" value="1"/>
</dbReference>
<comment type="caution">
    <text evidence="3">The sequence shown here is derived from an EMBL/GenBank/DDBJ whole genome shotgun (WGS) entry which is preliminary data.</text>
</comment>
<dbReference type="PROSITE" id="PS51352">
    <property type="entry name" value="THIOREDOXIN_2"/>
    <property type="match status" value="1"/>
</dbReference>
<evidence type="ECO:0000256" key="1">
    <source>
        <dbReference type="ARBA" id="ARBA00005791"/>
    </source>
</evidence>
<evidence type="ECO:0000313" key="4">
    <source>
        <dbReference type="Proteomes" id="UP001147653"/>
    </source>
</evidence>
<gene>
    <name evidence="3" type="ORF">OJ997_11120</name>
</gene>
<evidence type="ECO:0000259" key="2">
    <source>
        <dbReference type="PROSITE" id="PS51352"/>
    </source>
</evidence>
<dbReference type="InterPro" id="IPR011767">
    <property type="entry name" value="GLR_AS"/>
</dbReference>
<organism evidence="3 4">
    <name type="scientific">Solirubrobacter phytolaccae</name>
    <dbReference type="NCBI Taxonomy" id="1404360"/>
    <lineage>
        <taxon>Bacteria</taxon>
        <taxon>Bacillati</taxon>
        <taxon>Actinomycetota</taxon>
        <taxon>Thermoleophilia</taxon>
        <taxon>Solirubrobacterales</taxon>
        <taxon>Solirubrobacteraceae</taxon>
        <taxon>Solirubrobacter</taxon>
    </lineage>
</organism>
<dbReference type="EMBL" id="JAPDDP010000016">
    <property type="protein sequence ID" value="MDA0180845.1"/>
    <property type="molecule type" value="Genomic_DNA"/>
</dbReference>